<protein>
    <submittedName>
        <fullName evidence="4">Uncharacterized protein LOC106170357</fullName>
    </submittedName>
</protein>
<name>A0A1S3J5Y1_LINAN</name>
<gene>
    <name evidence="4" type="primary">LOC106170357</name>
</gene>
<dbReference type="GO" id="GO:0003885">
    <property type="term" value="F:D-arabinono-1,4-lactone oxidase activity"/>
    <property type="evidence" value="ECO:0007669"/>
    <property type="project" value="InterPro"/>
</dbReference>
<feature type="domain" description="FAD-binding PCMH-type" evidence="2">
    <location>
        <begin position="53"/>
        <end position="240"/>
    </location>
</feature>
<dbReference type="InParanoid" id="A0A1S3J5Y1"/>
<reference evidence="4" key="1">
    <citation type="submission" date="2025-08" db="UniProtKB">
        <authorList>
            <consortium name="RefSeq"/>
        </authorList>
    </citation>
    <scope>IDENTIFICATION</scope>
    <source>
        <tissue evidence="4">Gonads</tissue>
    </source>
</reference>
<dbReference type="RefSeq" id="XP_013405656.1">
    <property type="nucleotide sequence ID" value="XM_013550202.1"/>
</dbReference>
<dbReference type="KEGG" id="lak:106170357"/>
<dbReference type="Gene3D" id="3.30.43.10">
    <property type="entry name" value="Uridine Diphospho-n-acetylenolpyruvylglucosamine Reductase, domain 2"/>
    <property type="match status" value="1"/>
</dbReference>
<dbReference type="InterPro" id="IPR007173">
    <property type="entry name" value="ALO_C"/>
</dbReference>
<evidence type="ECO:0000259" key="2">
    <source>
        <dbReference type="PROSITE" id="PS51387"/>
    </source>
</evidence>
<evidence type="ECO:0000313" key="4">
    <source>
        <dbReference type="RefSeq" id="XP_013405656.1"/>
    </source>
</evidence>
<accession>A0A1S3J5Y1</accession>
<dbReference type="Gene3D" id="3.30.465.10">
    <property type="match status" value="1"/>
</dbReference>
<dbReference type="InterPro" id="IPR016167">
    <property type="entry name" value="FAD-bd_PCMH_sub1"/>
</dbReference>
<dbReference type="Pfam" id="PF04030">
    <property type="entry name" value="ALO"/>
    <property type="match status" value="1"/>
</dbReference>
<proteinExistence type="predicted"/>
<dbReference type="PROSITE" id="PS51387">
    <property type="entry name" value="FAD_PCMH"/>
    <property type="match status" value="1"/>
</dbReference>
<organism evidence="3 4">
    <name type="scientific">Lingula anatina</name>
    <name type="common">Brachiopod</name>
    <name type="synonym">Lingula unguis</name>
    <dbReference type="NCBI Taxonomy" id="7574"/>
    <lineage>
        <taxon>Eukaryota</taxon>
        <taxon>Metazoa</taxon>
        <taxon>Spiralia</taxon>
        <taxon>Lophotrochozoa</taxon>
        <taxon>Brachiopoda</taxon>
        <taxon>Linguliformea</taxon>
        <taxon>Lingulata</taxon>
        <taxon>Lingulida</taxon>
        <taxon>Linguloidea</taxon>
        <taxon>Lingulidae</taxon>
        <taxon>Lingula</taxon>
    </lineage>
</organism>
<dbReference type="GO" id="GO:0071949">
    <property type="term" value="F:FAD binding"/>
    <property type="evidence" value="ECO:0007669"/>
    <property type="project" value="InterPro"/>
</dbReference>
<dbReference type="InterPro" id="IPR006094">
    <property type="entry name" value="Oxid_FAD_bind_N"/>
</dbReference>
<dbReference type="GO" id="GO:0016020">
    <property type="term" value="C:membrane"/>
    <property type="evidence" value="ECO:0007669"/>
    <property type="project" value="InterPro"/>
</dbReference>
<dbReference type="SUPFAM" id="SSF56176">
    <property type="entry name" value="FAD-binding/transporter-associated domain-like"/>
    <property type="match status" value="1"/>
</dbReference>
<dbReference type="OrthoDB" id="610608at2759"/>
<dbReference type="PANTHER" id="PTHR43762:SF1">
    <property type="entry name" value="D-ARABINONO-1,4-LACTONE OXIDASE"/>
    <property type="match status" value="1"/>
</dbReference>
<sequence>MVVPALSCIYACMLFNPDISTPSEFLGIQKCLQDFIGPSPIVQLESFTNWEKLVSYDHVFVAKPKSAEEVQRTVRAALQCRRQVRGVGSAHSSEPIWADRGHINLNITQLILDEGKRIILHPEGTQALDGTVRPFSSVTVAAGVTQGELISELEKQGYAFPPGPLIYDTTIGGAIATASHNAISNAPSIGGFMTRARLVDGWGDVREFSQDTDIDIMRALRCNLGLLGILFEIELRVVPQEDVIIRNVFTPMRNLFNPDFIRDTVLDNYLTFAMYAPYNSLTAEEAKVISVTGKVPQSWNSANDLVMLKLIKPASGSVEFTVDDERPQYLPNITKVSVSQDAFKIQLTFPAHAELPLTQAIQVPASFISLAKTIEYTVNDPTFAAGAKALRVLSSYLNEASYRNGVQAMEEGIFKWFKGTDCLICPGSVPLGWSKQKQTVDHSYFSSFHVHRRPGPPDHVRQTNRFQSEIVTAWDQNGLNGLPHWGKGFLHFPSLKQRIRRGYGFDLTIFKIIRQTLDPLGVFTDDLLRRVFDIYSYSFFG</sequence>
<dbReference type="InterPro" id="IPR016166">
    <property type="entry name" value="FAD-bd_PCMH"/>
</dbReference>
<dbReference type="STRING" id="7574.A0A1S3J5Y1"/>
<dbReference type="Pfam" id="PF01565">
    <property type="entry name" value="FAD_binding_4"/>
    <property type="match status" value="1"/>
</dbReference>
<dbReference type="Proteomes" id="UP000085678">
    <property type="component" value="Unplaced"/>
</dbReference>
<dbReference type="PANTHER" id="PTHR43762">
    <property type="entry name" value="L-GULONOLACTONE OXIDASE"/>
    <property type="match status" value="1"/>
</dbReference>
<dbReference type="InterPro" id="IPR016169">
    <property type="entry name" value="FAD-bd_PCMH_sub2"/>
</dbReference>
<keyword evidence="1" id="KW-0560">Oxidoreductase</keyword>
<dbReference type="GeneID" id="106170357"/>
<keyword evidence="3" id="KW-1185">Reference proteome</keyword>
<evidence type="ECO:0000256" key="1">
    <source>
        <dbReference type="ARBA" id="ARBA00023002"/>
    </source>
</evidence>
<dbReference type="InterPro" id="IPR036318">
    <property type="entry name" value="FAD-bd_PCMH-like_sf"/>
</dbReference>
<dbReference type="InterPro" id="IPR010031">
    <property type="entry name" value="FAD_lactone_oxidase-like"/>
</dbReference>
<dbReference type="AlphaFoldDB" id="A0A1S3J5Y1"/>
<evidence type="ECO:0000313" key="3">
    <source>
        <dbReference type="Proteomes" id="UP000085678"/>
    </source>
</evidence>